<dbReference type="RefSeq" id="WP_246968171.1">
    <property type="nucleotide sequence ID" value="NZ_JAKGAN010000001.1"/>
</dbReference>
<reference evidence="6" key="1">
    <citation type="journal article" date="2019" name="Int. J. Syst. Evol. Microbiol.">
        <title>The Global Catalogue of Microorganisms (GCM) 10K type strain sequencing project: providing services to taxonomists for standard genome sequencing and annotation.</title>
        <authorList>
            <consortium name="The Broad Institute Genomics Platform"/>
            <consortium name="The Broad Institute Genome Sequencing Center for Infectious Disease"/>
            <person name="Wu L."/>
            <person name="Ma J."/>
        </authorList>
    </citation>
    <scope>NUCLEOTIDE SEQUENCE [LARGE SCALE GENOMIC DNA]</scope>
    <source>
        <strain evidence="6">CGMCC 1.12121</strain>
    </source>
</reference>
<dbReference type="PANTHER" id="PTHR47690">
    <property type="entry name" value="GLUCOKINASE"/>
    <property type="match status" value="1"/>
</dbReference>
<dbReference type="GO" id="GO:0004340">
    <property type="term" value="F:glucokinase activity"/>
    <property type="evidence" value="ECO:0007669"/>
    <property type="project" value="UniProtKB-EC"/>
</dbReference>
<evidence type="ECO:0000256" key="2">
    <source>
        <dbReference type="ARBA" id="ARBA00022777"/>
    </source>
</evidence>
<keyword evidence="3" id="KW-0067">ATP-binding</keyword>
<dbReference type="InterPro" id="IPR003836">
    <property type="entry name" value="Glucokinase"/>
</dbReference>
<accession>A0ABV9CZ71</accession>
<dbReference type="EC" id="2.7.1.2" evidence="3"/>
<dbReference type="NCBIfam" id="TIGR00749">
    <property type="entry name" value="glk"/>
    <property type="match status" value="1"/>
</dbReference>
<comment type="catalytic activity">
    <reaction evidence="3">
        <text>D-glucose + ATP = D-glucose 6-phosphate + ADP + H(+)</text>
        <dbReference type="Rhea" id="RHEA:17825"/>
        <dbReference type="ChEBI" id="CHEBI:4167"/>
        <dbReference type="ChEBI" id="CHEBI:15378"/>
        <dbReference type="ChEBI" id="CHEBI:30616"/>
        <dbReference type="ChEBI" id="CHEBI:61548"/>
        <dbReference type="ChEBI" id="CHEBI:456216"/>
        <dbReference type="EC" id="2.7.1.2"/>
    </reaction>
</comment>
<comment type="subcellular location">
    <subcellularLocation>
        <location evidence="3">Cytoplasm</location>
    </subcellularLocation>
</comment>
<evidence type="ECO:0000256" key="3">
    <source>
        <dbReference type="HAMAP-Rule" id="MF_00524"/>
    </source>
</evidence>
<evidence type="ECO:0000313" key="5">
    <source>
        <dbReference type="EMBL" id="MFC4538509.1"/>
    </source>
</evidence>
<keyword evidence="3" id="KW-0547">Nucleotide-binding</keyword>
<name>A0ABV9CZ71_9GAMM</name>
<keyword evidence="3" id="KW-0324">Glycolysis</keyword>
<dbReference type="Pfam" id="PF02685">
    <property type="entry name" value="Glucokinase"/>
    <property type="match status" value="1"/>
</dbReference>
<keyword evidence="2 3" id="KW-0418">Kinase</keyword>
<dbReference type="SUPFAM" id="SSF53067">
    <property type="entry name" value="Actin-like ATPase domain"/>
    <property type="match status" value="1"/>
</dbReference>
<protein>
    <recommendedName>
        <fullName evidence="3">Glucokinase</fullName>
        <ecNumber evidence="3">2.7.1.2</ecNumber>
    </recommendedName>
    <alternativeName>
        <fullName evidence="3">Glucose kinase</fullName>
    </alternativeName>
</protein>
<dbReference type="EMBL" id="JBHSEU010000010">
    <property type="protein sequence ID" value="MFC4538509.1"/>
    <property type="molecule type" value="Genomic_DNA"/>
</dbReference>
<feature type="binding site" evidence="3">
    <location>
        <begin position="8"/>
        <end position="13"/>
    </location>
    <ligand>
        <name>ATP</name>
        <dbReference type="ChEBI" id="CHEBI:30616"/>
    </ligand>
</feature>
<dbReference type="HAMAP" id="MF_00524">
    <property type="entry name" value="Glucokinase"/>
    <property type="match status" value="1"/>
</dbReference>
<sequence>MSRPALIGDIGGTNARFALVTPGEFDLQAIRTLPCAHYPTLSEAIRAYLDEVGAEVPHEACLAFACPVHNDEVHMTNNAWCFSKRQVTEEFGFELFKVINDFTAQALGVPHVDAKDLVPLGGGEAASGSARLIFGPGTGLGMAGLFPGQHDWIPLPTEGGHVSFAPTDAHERDLLAYFHRHYGRVSVERILCGQGLLDLYRANAHLAKQIAHYNTPAEVTGAARAGDPLARQSLERFLKILGDVSGDAALMLGARGGVYLCGGILPRLLDWLPHSQFHDAFADKGRMHAYTAHIPVWVVTAPWNGLLGACEALHNEEVA</sequence>
<gene>
    <name evidence="3 5" type="primary">glk</name>
    <name evidence="5" type="ORF">ACFO0U_06980</name>
</gene>
<evidence type="ECO:0000256" key="1">
    <source>
        <dbReference type="ARBA" id="ARBA00022679"/>
    </source>
</evidence>
<dbReference type="InterPro" id="IPR050201">
    <property type="entry name" value="Bacterial_glucokinase"/>
</dbReference>
<comment type="caution">
    <text evidence="5">The sequence shown here is derived from an EMBL/GenBank/DDBJ whole genome shotgun (WGS) entry which is preliminary data.</text>
</comment>
<dbReference type="InterPro" id="IPR043129">
    <property type="entry name" value="ATPase_NBD"/>
</dbReference>
<evidence type="ECO:0000256" key="4">
    <source>
        <dbReference type="RuleBase" id="RU004046"/>
    </source>
</evidence>
<dbReference type="Proteomes" id="UP001596030">
    <property type="component" value="Unassembled WGS sequence"/>
</dbReference>
<dbReference type="CDD" id="cd24008">
    <property type="entry name" value="ASKHA_NBD_GLK"/>
    <property type="match status" value="1"/>
</dbReference>
<dbReference type="Gene3D" id="3.40.367.20">
    <property type="match status" value="1"/>
</dbReference>
<dbReference type="PANTHER" id="PTHR47690:SF1">
    <property type="entry name" value="GLUCOKINASE"/>
    <property type="match status" value="1"/>
</dbReference>
<keyword evidence="6" id="KW-1185">Reference proteome</keyword>
<evidence type="ECO:0000313" key="6">
    <source>
        <dbReference type="Proteomes" id="UP001596030"/>
    </source>
</evidence>
<keyword evidence="1 3" id="KW-0808">Transferase</keyword>
<dbReference type="Gene3D" id="3.30.420.40">
    <property type="match status" value="1"/>
</dbReference>
<keyword evidence="3" id="KW-0963">Cytoplasm</keyword>
<comment type="similarity">
    <text evidence="3 4">Belongs to the bacterial glucokinase family.</text>
</comment>
<organism evidence="5 6">
    <name type="scientific">Chromohalobacter sarecensis</name>
    <dbReference type="NCBI Taxonomy" id="245294"/>
    <lineage>
        <taxon>Bacteria</taxon>
        <taxon>Pseudomonadati</taxon>
        <taxon>Pseudomonadota</taxon>
        <taxon>Gammaproteobacteria</taxon>
        <taxon>Oceanospirillales</taxon>
        <taxon>Halomonadaceae</taxon>
        <taxon>Chromohalobacter</taxon>
    </lineage>
</organism>
<proteinExistence type="inferred from homology"/>